<dbReference type="AlphaFoldDB" id="A0A6J7SP44"/>
<dbReference type="EMBL" id="CAFBQB010000081">
    <property type="protein sequence ID" value="CAB5042686.1"/>
    <property type="molecule type" value="Genomic_DNA"/>
</dbReference>
<protein>
    <submittedName>
        <fullName evidence="2">Unannotated protein</fullName>
    </submittedName>
</protein>
<evidence type="ECO:0000313" key="2">
    <source>
        <dbReference type="EMBL" id="CAB5042686.1"/>
    </source>
</evidence>
<dbReference type="Pfam" id="PF21853">
    <property type="entry name" value="DUF6912"/>
    <property type="match status" value="1"/>
</dbReference>
<organism evidence="2">
    <name type="scientific">freshwater metagenome</name>
    <dbReference type="NCBI Taxonomy" id="449393"/>
    <lineage>
        <taxon>unclassified sequences</taxon>
        <taxon>metagenomes</taxon>
        <taxon>ecological metagenomes</taxon>
    </lineage>
</organism>
<dbReference type="InterPro" id="IPR054206">
    <property type="entry name" value="DUF6912"/>
</dbReference>
<gene>
    <name evidence="1" type="ORF">UFOPK2265_00034</name>
    <name evidence="2" type="ORF">UFOPK4248_00681</name>
</gene>
<reference evidence="2" key="1">
    <citation type="submission" date="2020-05" db="EMBL/GenBank/DDBJ databases">
        <authorList>
            <person name="Chiriac C."/>
            <person name="Salcher M."/>
            <person name="Ghai R."/>
            <person name="Kavagutti S V."/>
        </authorList>
    </citation>
    <scope>NUCLEOTIDE SEQUENCE</scope>
</reference>
<proteinExistence type="predicted"/>
<dbReference type="EMBL" id="CAEZWP010000001">
    <property type="protein sequence ID" value="CAB4649419.1"/>
    <property type="molecule type" value="Genomic_DNA"/>
</dbReference>
<accession>A0A6J7SP44</accession>
<evidence type="ECO:0000313" key="1">
    <source>
        <dbReference type="EMBL" id="CAB4649419.1"/>
    </source>
</evidence>
<name>A0A6J7SP44_9ZZZZ</name>
<sequence length="128" mass="14076">MRAYLPISHSDLSGFLASQSFDADQVFAPTPAFISENLDCDEEEIEYLLSVLAGESALELRGSQAGAGLVLAIELENSQCGENYEASLTLTAPITWGQVQCALLAHHGDDELIWFATQEIEQELDKWR</sequence>